<dbReference type="EMBL" id="JAFBFH010000004">
    <property type="protein sequence ID" value="MBM7713946.1"/>
    <property type="molecule type" value="Genomic_DNA"/>
</dbReference>
<protein>
    <recommendedName>
        <fullName evidence="4">Lmo0937 family membrane protein</fullName>
    </recommendedName>
</protein>
<feature type="transmembrane region" description="Helical" evidence="1">
    <location>
        <begin position="6"/>
        <end position="39"/>
    </location>
</feature>
<accession>A0ABS2R2T6</accession>
<dbReference type="Proteomes" id="UP000823485">
    <property type="component" value="Unassembled WGS sequence"/>
</dbReference>
<dbReference type="RefSeq" id="WP_139345603.1">
    <property type="nucleotide sequence ID" value="NZ_JAFBFH010000004.1"/>
</dbReference>
<organism evidence="2 3">
    <name type="scientific">Siminovitchia thermophila</name>
    <dbReference type="NCBI Taxonomy" id="1245522"/>
    <lineage>
        <taxon>Bacteria</taxon>
        <taxon>Bacillati</taxon>
        <taxon>Bacillota</taxon>
        <taxon>Bacilli</taxon>
        <taxon>Bacillales</taxon>
        <taxon>Bacillaceae</taxon>
        <taxon>Siminovitchia</taxon>
    </lineage>
</organism>
<keyword evidence="1" id="KW-1133">Transmembrane helix</keyword>
<dbReference type="NCBIfam" id="NF033488">
    <property type="entry name" value="lmo0937_fam_TM"/>
    <property type="match status" value="1"/>
</dbReference>
<keyword evidence="1" id="KW-0472">Membrane</keyword>
<keyword evidence="1" id="KW-0812">Transmembrane</keyword>
<proteinExistence type="predicted"/>
<evidence type="ECO:0000313" key="2">
    <source>
        <dbReference type="EMBL" id="MBM7713946.1"/>
    </source>
</evidence>
<reference evidence="2 3" key="1">
    <citation type="submission" date="2021-01" db="EMBL/GenBank/DDBJ databases">
        <title>Genomic Encyclopedia of Type Strains, Phase IV (KMG-IV): sequencing the most valuable type-strain genomes for metagenomic binning, comparative biology and taxonomic classification.</title>
        <authorList>
            <person name="Goeker M."/>
        </authorList>
    </citation>
    <scope>NUCLEOTIDE SEQUENCE [LARGE SCALE GENOMIC DNA]</scope>
    <source>
        <strain evidence="2 3">DSM 105453</strain>
    </source>
</reference>
<evidence type="ECO:0000256" key="1">
    <source>
        <dbReference type="SAM" id="Phobius"/>
    </source>
</evidence>
<name>A0ABS2R2T6_9BACI</name>
<comment type="caution">
    <text evidence="2">The sequence shown here is derived from an EMBL/GenBank/DDBJ whole genome shotgun (WGS) entry which is preliminary data.</text>
</comment>
<keyword evidence="3" id="KW-1185">Reference proteome</keyword>
<evidence type="ECO:0000313" key="3">
    <source>
        <dbReference type="Proteomes" id="UP000823485"/>
    </source>
</evidence>
<sequence>MLWTIIGILIVLWILGLVVKVGGALIHILLVAAIIIFIINLITGRRGTD</sequence>
<gene>
    <name evidence="2" type="ORF">JOC94_000916</name>
</gene>
<dbReference type="Pfam" id="PF18919">
    <property type="entry name" value="DUF5670"/>
    <property type="match status" value="1"/>
</dbReference>
<evidence type="ECO:0008006" key="4">
    <source>
        <dbReference type="Google" id="ProtNLM"/>
    </source>
</evidence>
<dbReference type="InterPro" id="IPR043727">
    <property type="entry name" value="Lmo0937-like"/>
</dbReference>